<proteinExistence type="predicted"/>
<keyword evidence="2" id="KW-0238">DNA-binding</keyword>
<keyword evidence="3" id="KW-0804">Transcription</keyword>
<dbReference type="PROSITE" id="PS50949">
    <property type="entry name" value="HTH_GNTR"/>
    <property type="match status" value="1"/>
</dbReference>
<protein>
    <submittedName>
        <fullName evidence="6">GntR family transcriptional regulator</fullName>
    </submittedName>
</protein>
<dbReference type="PANTHER" id="PTHR43537:SF49">
    <property type="entry name" value="TRANSCRIPTIONAL REGULATORY PROTEIN"/>
    <property type="match status" value="1"/>
</dbReference>
<dbReference type="InterPro" id="IPR008920">
    <property type="entry name" value="TF_FadR/GntR_C"/>
</dbReference>
<accession>A0AA41YNC6</accession>
<comment type="caution">
    <text evidence="6">The sequence shown here is derived from an EMBL/GenBank/DDBJ whole genome shotgun (WGS) entry which is preliminary data.</text>
</comment>
<dbReference type="Pfam" id="PF00392">
    <property type="entry name" value="GntR"/>
    <property type="match status" value="1"/>
</dbReference>
<evidence type="ECO:0000313" key="7">
    <source>
        <dbReference type="Proteomes" id="UP001165679"/>
    </source>
</evidence>
<dbReference type="GO" id="GO:0003677">
    <property type="term" value="F:DNA binding"/>
    <property type="evidence" value="ECO:0007669"/>
    <property type="project" value="UniProtKB-KW"/>
</dbReference>
<dbReference type="PANTHER" id="PTHR43537">
    <property type="entry name" value="TRANSCRIPTIONAL REGULATOR, GNTR FAMILY"/>
    <property type="match status" value="1"/>
</dbReference>
<dbReference type="AlphaFoldDB" id="A0AA41YNC6"/>
<evidence type="ECO:0000313" key="6">
    <source>
        <dbReference type="EMBL" id="MCW3475243.1"/>
    </source>
</evidence>
<dbReference type="Gene3D" id="1.10.10.10">
    <property type="entry name" value="Winged helix-like DNA-binding domain superfamily/Winged helix DNA-binding domain"/>
    <property type="match status" value="1"/>
</dbReference>
<feature type="region of interest" description="Disordered" evidence="4">
    <location>
        <begin position="1"/>
        <end position="23"/>
    </location>
</feature>
<gene>
    <name evidence="6" type="ORF">OL599_11740</name>
</gene>
<evidence type="ECO:0000259" key="5">
    <source>
        <dbReference type="PROSITE" id="PS50949"/>
    </source>
</evidence>
<dbReference type="Gene3D" id="1.20.120.530">
    <property type="entry name" value="GntR ligand-binding domain-like"/>
    <property type="match status" value="1"/>
</dbReference>
<sequence>MESDQALPAGCAGDAMSGPTRSHSVAERIAQDIQAGALPPGAWLKQIDLERRYGCSRGDVRRALDELVAKRLVQHVPNRGHHVFELDPQRLAQLGQLRAILEAAAADLSYDKADAAALQRLEALAARFEAAVRDGTLLEQHAANIAFHMALLELCPNPELAAMIRETRNRVPSALLSQWPTRGWIEQSIRDHADMIAALRACDRDALRRVVVGHMREGRRPGAG</sequence>
<name>A0AA41YNC6_9PROT</name>
<dbReference type="InterPro" id="IPR011711">
    <property type="entry name" value="GntR_C"/>
</dbReference>
<dbReference type="EMBL" id="JAPDNT010000007">
    <property type="protein sequence ID" value="MCW3475243.1"/>
    <property type="molecule type" value="Genomic_DNA"/>
</dbReference>
<dbReference type="InterPro" id="IPR000524">
    <property type="entry name" value="Tscrpt_reg_HTH_GntR"/>
</dbReference>
<dbReference type="InterPro" id="IPR036390">
    <property type="entry name" value="WH_DNA-bd_sf"/>
</dbReference>
<dbReference type="SMART" id="SM00895">
    <property type="entry name" value="FCD"/>
    <property type="match status" value="1"/>
</dbReference>
<dbReference type="InterPro" id="IPR036388">
    <property type="entry name" value="WH-like_DNA-bd_sf"/>
</dbReference>
<dbReference type="SUPFAM" id="SSF48008">
    <property type="entry name" value="GntR ligand-binding domain-like"/>
    <property type="match status" value="1"/>
</dbReference>
<feature type="domain" description="HTH gntR-type" evidence="5">
    <location>
        <begin position="19"/>
        <end position="86"/>
    </location>
</feature>
<dbReference type="Proteomes" id="UP001165679">
    <property type="component" value="Unassembled WGS sequence"/>
</dbReference>
<dbReference type="GO" id="GO:0003700">
    <property type="term" value="F:DNA-binding transcription factor activity"/>
    <property type="evidence" value="ECO:0007669"/>
    <property type="project" value="InterPro"/>
</dbReference>
<evidence type="ECO:0000256" key="4">
    <source>
        <dbReference type="SAM" id="MobiDB-lite"/>
    </source>
</evidence>
<keyword evidence="1" id="KW-0805">Transcription regulation</keyword>
<dbReference type="RefSeq" id="WP_264713936.1">
    <property type="nucleotide sequence ID" value="NZ_JAPDNT010000007.1"/>
</dbReference>
<organism evidence="6 7">
    <name type="scientific">Limobrevibacterium gyesilva</name>
    <dbReference type="NCBI Taxonomy" id="2991712"/>
    <lineage>
        <taxon>Bacteria</taxon>
        <taxon>Pseudomonadati</taxon>
        <taxon>Pseudomonadota</taxon>
        <taxon>Alphaproteobacteria</taxon>
        <taxon>Acetobacterales</taxon>
        <taxon>Acetobacteraceae</taxon>
        <taxon>Limobrevibacterium</taxon>
    </lineage>
</organism>
<dbReference type="SMART" id="SM00345">
    <property type="entry name" value="HTH_GNTR"/>
    <property type="match status" value="1"/>
</dbReference>
<evidence type="ECO:0000256" key="1">
    <source>
        <dbReference type="ARBA" id="ARBA00023015"/>
    </source>
</evidence>
<dbReference type="SUPFAM" id="SSF46785">
    <property type="entry name" value="Winged helix' DNA-binding domain"/>
    <property type="match status" value="1"/>
</dbReference>
<dbReference type="Pfam" id="PF07729">
    <property type="entry name" value="FCD"/>
    <property type="match status" value="1"/>
</dbReference>
<evidence type="ECO:0000256" key="2">
    <source>
        <dbReference type="ARBA" id="ARBA00023125"/>
    </source>
</evidence>
<reference evidence="6" key="2">
    <citation type="submission" date="2022-10" db="EMBL/GenBank/DDBJ databases">
        <authorList>
            <person name="Trinh H.N."/>
        </authorList>
    </citation>
    <scope>NUCLEOTIDE SEQUENCE</scope>
    <source>
        <strain evidence="6">RN2-1</strain>
    </source>
</reference>
<evidence type="ECO:0000256" key="3">
    <source>
        <dbReference type="ARBA" id="ARBA00023163"/>
    </source>
</evidence>
<keyword evidence="7" id="KW-1185">Reference proteome</keyword>
<reference evidence="6" key="1">
    <citation type="submission" date="2022-09" db="EMBL/GenBank/DDBJ databases">
        <title>Rhodovastum sp. nov. RN2-1 isolated from soil in Seongnam, South Korea.</title>
        <authorList>
            <person name="Le N.T."/>
        </authorList>
    </citation>
    <scope>NUCLEOTIDE SEQUENCE</scope>
    <source>
        <strain evidence="6">RN2-1</strain>
    </source>
</reference>